<dbReference type="HOGENOM" id="CLU_2952980_0_0_7"/>
<dbReference type="AlphaFoldDB" id="Q72BW3"/>
<organism evidence="2 3">
    <name type="scientific">Nitratidesulfovibrio vulgaris (strain ATCC 29579 / DSM 644 / CCUG 34227 / NCIMB 8303 / VKM B-1760 / Hildenborough)</name>
    <name type="common">Desulfovibrio vulgaris</name>
    <dbReference type="NCBI Taxonomy" id="882"/>
    <lineage>
        <taxon>Bacteria</taxon>
        <taxon>Pseudomonadati</taxon>
        <taxon>Thermodesulfobacteriota</taxon>
        <taxon>Desulfovibrionia</taxon>
        <taxon>Desulfovibrionales</taxon>
        <taxon>Desulfovibrionaceae</taxon>
        <taxon>Nitratidesulfovibrio</taxon>
    </lineage>
</organism>
<dbReference type="STRING" id="882.DVU_1521"/>
<dbReference type="Proteomes" id="UP000002194">
    <property type="component" value="Chromosome"/>
</dbReference>
<dbReference type="EnsemblBacteria" id="AAS95999">
    <property type="protein sequence ID" value="AAS95999"/>
    <property type="gene ID" value="DVU_1521"/>
</dbReference>
<keyword evidence="1" id="KW-0812">Transmembrane</keyword>
<accession>Q72BW3</accession>
<evidence type="ECO:0000313" key="2">
    <source>
        <dbReference type="EMBL" id="AAS95999.1"/>
    </source>
</evidence>
<gene>
    <name evidence="2" type="ordered locus">DVU_1521</name>
</gene>
<proteinExistence type="predicted"/>
<evidence type="ECO:0000256" key="1">
    <source>
        <dbReference type="SAM" id="Phobius"/>
    </source>
</evidence>
<sequence length="59" mass="6392">MANNKCTECGRDLVEGETELCPNCKRTKHSTWKMIGSVAVFVIAVVVVIATGKKPNLEA</sequence>
<evidence type="ECO:0000313" key="3">
    <source>
        <dbReference type="Proteomes" id="UP000002194"/>
    </source>
</evidence>
<dbReference type="KEGG" id="dvu:DVU_1521"/>
<feature type="transmembrane region" description="Helical" evidence="1">
    <location>
        <begin position="34"/>
        <end position="52"/>
    </location>
</feature>
<reference evidence="2 3" key="1">
    <citation type="journal article" date="2004" name="Nat. Biotechnol.">
        <title>The genome sequence of the anaerobic, sulfate-reducing bacterium Desulfovibrio vulgaris Hildenborough.</title>
        <authorList>
            <person name="Heidelberg J.F."/>
            <person name="Seshadri R."/>
            <person name="Haveman S.A."/>
            <person name="Hemme C.L."/>
            <person name="Paulsen I.T."/>
            <person name="Kolonay J.F."/>
            <person name="Eisen J.A."/>
            <person name="Ward N."/>
            <person name="Methe B."/>
            <person name="Brinkac L.M."/>
            <person name="Daugherty S.C."/>
            <person name="Deboy R.T."/>
            <person name="Dodson R.J."/>
            <person name="Durkin A.S."/>
            <person name="Madupu R."/>
            <person name="Nelson W.C."/>
            <person name="Sullivan S.A."/>
            <person name="Fouts D."/>
            <person name="Haft D.H."/>
            <person name="Selengut J."/>
            <person name="Peterson J.D."/>
            <person name="Davidsen T.M."/>
            <person name="Zafar N."/>
            <person name="Zhou L."/>
            <person name="Radune D."/>
            <person name="Dimitrov G."/>
            <person name="Hance M."/>
            <person name="Tran K."/>
            <person name="Khouri H."/>
            <person name="Gill J."/>
            <person name="Utterback T.R."/>
            <person name="Feldblyum T.V."/>
            <person name="Wall J.D."/>
            <person name="Voordouw G."/>
            <person name="Fraser C.M."/>
        </authorList>
    </citation>
    <scope>NUCLEOTIDE SEQUENCE [LARGE SCALE GENOMIC DNA]</scope>
    <source>
        <strain evidence="3">ATCC 29579 / DSM 644 / NCIMB 8303 / VKM B-1760 / Hildenborough</strain>
    </source>
</reference>
<dbReference type="EMBL" id="AE017285">
    <property type="protein sequence ID" value="AAS95999.1"/>
    <property type="molecule type" value="Genomic_DNA"/>
</dbReference>
<name>Q72BW3_NITV2</name>
<keyword evidence="3" id="KW-1185">Reference proteome</keyword>
<keyword evidence="1" id="KW-0472">Membrane</keyword>
<protein>
    <submittedName>
        <fullName evidence="2">Uncharacterized protein</fullName>
    </submittedName>
</protein>
<dbReference type="PaxDb" id="882-DVU_1521"/>
<dbReference type="SMR" id="Q72BW3"/>
<keyword evidence="1" id="KW-1133">Transmembrane helix</keyword>